<reference evidence="3" key="1">
    <citation type="submission" date="2020-05" db="EMBL/GenBank/DDBJ databases">
        <title>Chitinophaga laudate sp. nov., isolated from a tropical peat swamp.</title>
        <authorList>
            <person name="Goh C.B.S."/>
            <person name="Lee M.S."/>
            <person name="Parimannan S."/>
            <person name="Pasbakhsh P."/>
            <person name="Yule C.M."/>
            <person name="Rajandas H."/>
            <person name="Loke S."/>
            <person name="Croft L."/>
            <person name="Tan J.B.L."/>
        </authorList>
    </citation>
    <scope>NUCLEOTIDE SEQUENCE</scope>
    <source>
        <strain evidence="3">Mgbs1</strain>
    </source>
</reference>
<dbReference type="PANTHER" id="PTHR35861">
    <property type="match status" value="1"/>
</dbReference>
<dbReference type="InterPro" id="IPR052042">
    <property type="entry name" value="Tail_sheath_structural"/>
</dbReference>
<feature type="domain" description="Tail sheath protein C-terminal" evidence="2">
    <location>
        <begin position="432"/>
        <end position="536"/>
    </location>
</feature>
<sequence length="543" mass="57718">MKKLLKDYMVVYNDVSKTAYADFTATLSKMYDRIRDVIRAVKVISDALPAVVSSISVPSAAQSVEFKLKSDIAKLIGQVKDIISTTVTHHREVFQKGAINIINTADSKFTDILTFAGFAAVANVPNNAGVQALYRGYTLKRAVMDQLKAIAGAVAGTSAANALAAVTAAIPLPGDVKTKVDAEITIAKTAGPPANPAAVITALTNKLAAAVVDMDKVVLTIAKTYADEDNKLNAPATVPDLVPDPPGFPVGITTVINQVLLEARQKATQAAAAPGATKATVVAALTFAPVDAKEYTLLAAGASVSAAVPAVNYYSSIVNAAATYESVFDQSLAQSFGQYKTYITKAGQELMVLPPGPAVAGVYASVDANRGVWKAPANTSLASVLGPLVLLNAQDQETLNVDANAGKSINAIRAFTGKGTLVWGSRTLAGNDNEWRYVPVRRFFNYAEESIRKASESFVFEPNDINTWIRVKAMIENFLTLEWRRGALAGAKPIDAFYVKIGLGETMTALDILEGRMIVEVGMAVVRPAEFIILRFAHKMQES</sequence>
<protein>
    <submittedName>
        <fullName evidence="3">Phage tail sheath family protein</fullName>
    </submittedName>
</protein>
<dbReference type="Proteomes" id="UP000281028">
    <property type="component" value="Unassembled WGS sequence"/>
</dbReference>
<evidence type="ECO:0000313" key="4">
    <source>
        <dbReference type="Proteomes" id="UP000281028"/>
    </source>
</evidence>
<dbReference type="AlphaFoldDB" id="A0A9Q5D1I5"/>
<comment type="similarity">
    <text evidence="1">Belongs to the myoviridae tail sheath protein family.</text>
</comment>
<dbReference type="Gene3D" id="3.40.50.11780">
    <property type="match status" value="1"/>
</dbReference>
<dbReference type="EMBL" id="RIAR02000001">
    <property type="protein sequence ID" value="NSL86349.1"/>
    <property type="molecule type" value="Genomic_DNA"/>
</dbReference>
<dbReference type="PANTHER" id="PTHR35861:SF1">
    <property type="entry name" value="PHAGE TAIL SHEATH PROTEIN"/>
    <property type="match status" value="1"/>
</dbReference>
<comment type="caution">
    <text evidence="3">The sequence shown here is derived from an EMBL/GenBank/DDBJ whole genome shotgun (WGS) entry which is preliminary data.</text>
</comment>
<evidence type="ECO:0000256" key="1">
    <source>
        <dbReference type="ARBA" id="ARBA00008005"/>
    </source>
</evidence>
<proteinExistence type="inferred from homology"/>
<evidence type="ECO:0000313" key="3">
    <source>
        <dbReference type="EMBL" id="NSL86349.1"/>
    </source>
</evidence>
<evidence type="ECO:0000259" key="2">
    <source>
        <dbReference type="Pfam" id="PF17482"/>
    </source>
</evidence>
<dbReference type="OrthoDB" id="9767864at2"/>
<gene>
    <name evidence="3" type="ORF">ECE50_005890</name>
</gene>
<organism evidence="3 4">
    <name type="scientific">Chitinophaga solisilvae</name>
    <dbReference type="NCBI Taxonomy" id="1233460"/>
    <lineage>
        <taxon>Bacteria</taxon>
        <taxon>Pseudomonadati</taxon>
        <taxon>Bacteroidota</taxon>
        <taxon>Chitinophagia</taxon>
        <taxon>Chitinophagales</taxon>
        <taxon>Chitinophagaceae</taxon>
        <taxon>Chitinophaga</taxon>
    </lineage>
</organism>
<keyword evidence="4" id="KW-1185">Reference proteome</keyword>
<dbReference type="InterPro" id="IPR020287">
    <property type="entry name" value="Tail_sheath_C"/>
</dbReference>
<name>A0A9Q5D1I5_9BACT</name>
<accession>A0A9Q5D1I5</accession>
<dbReference type="Pfam" id="PF17482">
    <property type="entry name" value="Phage_sheath_1C"/>
    <property type="match status" value="1"/>
</dbReference>